<gene>
    <name evidence="6" type="ORF">SAMN05421740_109173</name>
</gene>
<dbReference type="AlphaFoldDB" id="A0A1H7SU16"/>
<dbReference type="STRING" id="332977.SAMN05421740_109173"/>
<evidence type="ECO:0000256" key="3">
    <source>
        <dbReference type="ARBA" id="ARBA00023125"/>
    </source>
</evidence>
<dbReference type="Pfam" id="PF03965">
    <property type="entry name" value="Penicillinase_R"/>
    <property type="match status" value="1"/>
</dbReference>
<organism evidence="6 7">
    <name type="scientific">Parapedobacter koreensis</name>
    <dbReference type="NCBI Taxonomy" id="332977"/>
    <lineage>
        <taxon>Bacteria</taxon>
        <taxon>Pseudomonadati</taxon>
        <taxon>Bacteroidota</taxon>
        <taxon>Sphingobacteriia</taxon>
        <taxon>Sphingobacteriales</taxon>
        <taxon>Sphingobacteriaceae</taxon>
        <taxon>Parapedobacter</taxon>
    </lineage>
</organism>
<keyword evidence="7" id="KW-1185">Reference proteome</keyword>
<name>A0A1H7SU16_9SPHI</name>
<dbReference type="Gene3D" id="1.10.10.10">
    <property type="entry name" value="Winged helix-like DNA-binding domain superfamily/Winged helix DNA-binding domain"/>
    <property type="match status" value="1"/>
</dbReference>
<dbReference type="PIRSF" id="PIRSF019455">
    <property type="entry name" value="CopR_AtkY"/>
    <property type="match status" value="1"/>
</dbReference>
<keyword evidence="3" id="KW-0238">DNA-binding</keyword>
<keyword evidence="2" id="KW-0805">Transcription regulation</keyword>
<dbReference type="SUPFAM" id="SSF46785">
    <property type="entry name" value="Winged helix' DNA-binding domain"/>
    <property type="match status" value="1"/>
</dbReference>
<evidence type="ECO:0000256" key="1">
    <source>
        <dbReference type="ARBA" id="ARBA00011046"/>
    </source>
</evidence>
<dbReference type="GO" id="GO:0003677">
    <property type="term" value="F:DNA binding"/>
    <property type="evidence" value="ECO:0007669"/>
    <property type="project" value="UniProtKB-KW"/>
</dbReference>
<protein>
    <submittedName>
        <fullName evidence="6">Predicted transcriptional regulator</fullName>
    </submittedName>
</protein>
<reference evidence="7" key="1">
    <citation type="submission" date="2016-10" db="EMBL/GenBank/DDBJ databases">
        <authorList>
            <person name="Varghese N."/>
            <person name="Submissions S."/>
        </authorList>
    </citation>
    <scope>NUCLEOTIDE SEQUENCE [LARGE SCALE GENOMIC DNA]</scope>
    <source>
        <strain evidence="7">Jip14</strain>
    </source>
</reference>
<dbReference type="Gene3D" id="1.10.4040.10">
    <property type="entry name" value="Penicillinase repressor domain"/>
    <property type="match status" value="1"/>
</dbReference>
<dbReference type="InterPro" id="IPR036388">
    <property type="entry name" value="WH-like_DNA-bd_sf"/>
</dbReference>
<comment type="similarity">
    <text evidence="1">Belongs to the BlaI transcriptional regulatory family.</text>
</comment>
<evidence type="ECO:0000256" key="2">
    <source>
        <dbReference type="ARBA" id="ARBA00023015"/>
    </source>
</evidence>
<dbReference type="InterPro" id="IPR036390">
    <property type="entry name" value="WH_DNA-bd_sf"/>
</dbReference>
<accession>A0A1H7SU16</accession>
<feature type="coiled-coil region" evidence="5">
    <location>
        <begin position="7"/>
        <end position="34"/>
    </location>
</feature>
<dbReference type="Proteomes" id="UP000198916">
    <property type="component" value="Unassembled WGS sequence"/>
</dbReference>
<evidence type="ECO:0000313" key="6">
    <source>
        <dbReference type="EMBL" id="SEL75596.1"/>
    </source>
</evidence>
<dbReference type="GO" id="GO:0045892">
    <property type="term" value="P:negative regulation of DNA-templated transcription"/>
    <property type="evidence" value="ECO:0007669"/>
    <property type="project" value="InterPro"/>
</dbReference>
<keyword evidence="4" id="KW-0804">Transcription</keyword>
<evidence type="ECO:0000313" key="7">
    <source>
        <dbReference type="Proteomes" id="UP000198916"/>
    </source>
</evidence>
<evidence type="ECO:0000256" key="4">
    <source>
        <dbReference type="ARBA" id="ARBA00023163"/>
    </source>
</evidence>
<proteinExistence type="inferred from homology"/>
<keyword evidence="5" id="KW-0175">Coiled coil</keyword>
<dbReference type="EMBL" id="FNZR01000009">
    <property type="protein sequence ID" value="SEL75596.1"/>
    <property type="molecule type" value="Genomic_DNA"/>
</dbReference>
<sequence length="136" mass="16108">MQERLTNDKIMKELKELTRAEEQIMQELWDLKNAFVKDIIDRLPVPKPAYNTVSTIVRILETKGFVGHEAFGKSHRYYPLVSKEEYRTFATGKLLHGYFNNSARNMLSFFLEEEQLDLKDADELLKLLEEARKQRR</sequence>
<dbReference type="InterPro" id="IPR005650">
    <property type="entry name" value="BlaI_family"/>
</dbReference>
<evidence type="ECO:0000256" key="5">
    <source>
        <dbReference type="SAM" id="Coils"/>
    </source>
</evidence>